<keyword evidence="1" id="KW-1133">Transmembrane helix</keyword>
<accession>A0A3N5BP95</accession>
<dbReference type="RefSeq" id="WP_123807734.1">
    <property type="nucleotide sequence ID" value="NZ_RKRK01000002.1"/>
</dbReference>
<dbReference type="AlphaFoldDB" id="A0A3N5BP95"/>
<dbReference type="Gene3D" id="3.40.390.10">
    <property type="entry name" value="Collagenase (Catalytic Domain)"/>
    <property type="match status" value="1"/>
</dbReference>
<keyword evidence="3" id="KW-1185">Reference proteome</keyword>
<comment type="caution">
    <text evidence="2">The sequence shown here is derived from an EMBL/GenBank/DDBJ whole genome shotgun (WGS) entry which is preliminary data.</text>
</comment>
<evidence type="ECO:0000313" key="3">
    <source>
        <dbReference type="Proteomes" id="UP000277108"/>
    </source>
</evidence>
<dbReference type="GO" id="GO:0008237">
    <property type="term" value="F:metallopeptidase activity"/>
    <property type="evidence" value="ECO:0007669"/>
    <property type="project" value="InterPro"/>
</dbReference>
<dbReference type="OrthoDB" id="1114958at2"/>
<proteinExistence type="predicted"/>
<keyword evidence="1" id="KW-0472">Membrane</keyword>
<feature type="transmembrane region" description="Helical" evidence="1">
    <location>
        <begin position="185"/>
        <end position="205"/>
    </location>
</feature>
<dbReference type="InterPro" id="IPR024079">
    <property type="entry name" value="MetalloPept_cat_dom_sf"/>
</dbReference>
<evidence type="ECO:0000313" key="2">
    <source>
        <dbReference type="EMBL" id="RPF58319.1"/>
    </source>
</evidence>
<reference evidence="2 3" key="1">
    <citation type="submission" date="2018-11" db="EMBL/GenBank/DDBJ databases">
        <title>Genomic Encyclopedia of Type Strains, Phase IV (KMG-IV): sequencing the most valuable type-strain genomes for metagenomic binning, comparative biology and taxonomic classification.</title>
        <authorList>
            <person name="Goeker M."/>
        </authorList>
    </citation>
    <scope>NUCLEOTIDE SEQUENCE [LARGE SCALE GENOMIC DNA]</scope>
    <source>
        <strain evidence="2 3">DSM 29158</strain>
    </source>
</reference>
<dbReference type="Proteomes" id="UP000277108">
    <property type="component" value="Unassembled WGS sequence"/>
</dbReference>
<evidence type="ECO:0000256" key="1">
    <source>
        <dbReference type="SAM" id="Phobius"/>
    </source>
</evidence>
<protein>
    <submittedName>
        <fullName evidence="2">Uncharacterized protein</fullName>
    </submittedName>
</protein>
<gene>
    <name evidence="2" type="ORF">EDD62_0963</name>
</gene>
<sequence length="522" mass="62025">MNLLWVSNSYKSKDHHEGAPQYAKVLQHELNVNTSIYTSIEYSKSAHHLLKSLSKHGIQTSISERIDYNGIGVIPFLNERLSLHQIQHIKQMDFVLIKTDVPKFVVLRILDICLTFNIPYGILSDNEYYLSEKYRQNASIYLLQHQDETFDELFNIAMTQMKVRFNIEDRVTSPKPQMNPWLKGLLTLILGAVILSVSLFFISIVTNQMLEAQYDHSSTSESIREIEPLSEKNERIELSFEPDEPLECTTVVECAELGDDYLNKLNDHVDMNQEYNLFDFGMFNTKPENERYLYRWKIDSDGQLIDRENINAKKSEDDFKNYQKAYHIFKQITPTHYFDIVDYYGAFTDGPNHYLAFIETRNNEMTLKFDIQDMDHKVQLYRTLVHEIAHVITLNREEYVMLFNCNDEVGTYECLRKDARLQQFFERFWTDYDDRWINNKQKSDKELTAFYNKYSDEFISEYAATNPKEDYAVSFETFVFSKYKNNARIPKDFRINYFYDDEEMVYLRMKLLKNLWTIESES</sequence>
<name>A0A3N5BP95_9BACL</name>
<organism evidence="2 3">
    <name type="scientific">Abyssicoccus albus</name>
    <dbReference type="NCBI Taxonomy" id="1817405"/>
    <lineage>
        <taxon>Bacteria</taxon>
        <taxon>Bacillati</taxon>
        <taxon>Bacillota</taxon>
        <taxon>Bacilli</taxon>
        <taxon>Bacillales</taxon>
        <taxon>Abyssicoccaceae</taxon>
    </lineage>
</organism>
<keyword evidence="1" id="KW-0812">Transmembrane</keyword>
<dbReference type="EMBL" id="RKRK01000002">
    <property type="protein sequence ID" value="RPF58319.1"/>
    <property type="molecule type" value="Genomic_DNA"/>
</dbReference>